<feature type="compositionally biased region" description="Polar residues" evidence="1">
    <location>
        <begin position="14"/>
        <end position="48"/>
    </location>
</feature>
<keyword evidence="3" id="KW-1185">Reference proteome</keyword>
<evidence type="ECO:0000313" key="2">
    <source>
        <dbReference type="EMBL" id="VDK37038.1"/>
    </source>
</evidence>
<dbReference type="WBParaSite" id="ASIM_0000938501-mRNA-1">
    <property type="protein sequence ID" value="ASIM_0000938501-mRNA-1"/>
    <property type="gene ID" value="ASIM_0000938501"/>
</dbReference>
<evidence type="ECO:0000256" key="1">
    <source>
        <dbReference type="SAM" id="MobiDB-lite"/>
    </source>
</evidence>
<reference evidence="4" key="1">
    <citation type="submission" date="2017-02" db="UniProtKB">
        <authorList>
            <consortium name="WormBaseParasite"/>
        </authorList>
    </citation>
    <scope>IDENTIFICATION</scope>
</reference>
<reference evidence="2 3" key="2">
    <citation type="submission" date="2018-11" db="EMBL/GenBank/DDBJ databases">
        <authorList>
            <consortium name="Pathogen Informatics"/>
        </authorList>
    </citation>
    <scope>NUCLEOTIDE SEQUENCE [LARGE SCALE GENOMIC DNA]</scope>
</reference>
<evidence type="ECO:0000313" key="4">
    <source>
        <dbReference type="WBParaSite" id="ASIM_0000938501-mRNA-1"/>
    </source>
</evidence>
<gene>
    <name evidence="2" type="ORF">ASIM_LOCUS9132</name>
</gene>
<feature type="compositionally biased region" description="Low complexity" evidence="1">
    <location>
        <begin position="49"/>
        <end position="63"/>
    </location>
</feature>
<organism evidence="4">
    <name type="scientific">Anisakis simplex</name>
    <name type="common">Herring worm</name>
    <dbReference type="NCBI Taxonomy" id="6269"/>
    <lineage>
        <taxon>Eukaryota</taxon>
        <taxon>Metazoa</taxon>
        <taxon>Ecdysozoa</taxon>
        <taxon>Nematoda</taxon>
        <taxon>Chromadorea</taxon>
        <taxon>Rhabditida</taxon>
        <taxon>Spirurina</taxon>
        <taxon>Ascaridomorpha</taxon>
        <taxon>Ascaridoidea</taxon>
        <taxon>Anisakidae</taxon>
        <taxon>Anisakis</taxon>
        <taxon>Anisakis simplex complex</taxon>
    </lineage>
</organism>
<proteinExistence type="predicted"/>
<dbReference type="Proteomes" id="UP000267096">
    <property type="component" value="Unassembled WGS sequence"/>
</dbReference>
<dbReference type="AlphaFoldDB" id="A0A0M3JNZ3"/>
<dbReference type="EMBL" id="UYRR01026893">
    <property type="protein sequence ID" value="VDK37038.1"/>
    <property type="molecule type" value="Genomic_DNA"/>
</dbReference>
<accession>A0A0M3JNZ3</accession>
<protein>
    <submittedName>
        <fullName evidence="2 4">Uncharacterized protein</fullName>
    </submittedName>
</protein>
<name>A0A0M3JNZ3_ANISI</name>
<sequence length="93" mass="10203">MSPMSLSGLHLSLPNKTNNLNLYSDNPSSIPTTTDSDMIPSMNINTTTISNDDSIASPSPSSSGIVADMNDSNLETNQVRFELLFIRYHNLER</sequence>
<feature type="region of interest" description="Disordered" evidence="1">
    <location>
        <begin position="1"/>
        <end position="69"/>
    </location>
</feature>
<evidence type="ECO:0000313" key="3">
    <source>
        <dbReference type="Proteomes" id="UP000267096"/>
    </source>
</evidence>